<name>A0A3N6PZQ1_9CYAN</name>
<comment type="caution">
    <text evidence="3">The sequence shown here is derived from an EMBL/GenBank/DDBJ whole genome shotgun (WGS) entry which is preliminary data.</text>
</comment>
<feature type="domain" description="TauD/TfdA-like" evidence="2">
    <location>
        <begin position="16"/>
        <end position="49"/>
    </location>
</feature>
<dbReference type="Gene3D" id="3.60.130.10">
    <property type="entry name" value="Clavaminate synthase-like"/>
    <property type="match status" value="1"/>
</dbReference>
<dbReference type="OrthoDB" id="9769888at2"/>
<evidence type="ECO:0000259" key="2">
    <source>
        <dbReference type="Pfam" id="PF02668"/>
    </source>
</evidence>
<dbReference type="GO" id="GO:0016491">
    <property type="term" value="F:oxidoreductase activity"/>
    <property type="evidence" value="ECO:0007669"/>
    <property type="project" value="UniProtKB-KW"/>
</dbReference>
<keyword evidence="4" id="KW-1185">Reference proteome</keyword>
<organism evidence="3 4">
    <name type="scientific">Okeania hirsuta</name>
    <dbReference type="NCBI Taxonomy" id="1458930"/>
    <lineage>
        <taxon>Bacteria</taxon>
        <taxon>Bacillati</taxon>
        <taxon>Cyanobacteriota</taxon>
        <taxon>Cyanophyceae</taxon>
        <taxon>Oscillatoriophycideae</taxon>
        <taxon>Oscillatoriales</taxon>
        <taxon>Microcoleaceae</taxon>
        <taxon>Okeania</taxon>
    </lineage>
</organism>
<dbReference type="Pfam" id="PF02668">
    <property type="entry name" value="TauD"/>
    <property type="match status" value="1"/>
</dbReference>
<dbReference type="Proteomes" id="UP000269154">
    <property type="component" value="Unassembled WGS sequence"/>
</dbReference>
<evidence type="ECO:0000256" key="1">
    <source>
        <dbReference type="ARBA" id="ARBA00023002"/>
    </source>
</evidence>
<dbReference type="InterPro" id="IPR042098">
    <property type="entry name" value="TauD-like_sf"/>
</dbReference>
<reference evidence="3 4" key="1">
    <citation type="journal article" date="2018" name="ACS Chem. Biol.">
        <title>Ketoreductase domain dysfunction expands chemodiversity: malyngamide biosynthesis in the cyanobacterium Okeania hirsuta.</title>
        <authorList>
            <person name="Moss N.A."/>
            <person name="Leao T."/>
            <person name="Rankin M."/>
            <person name="McCullough T.M."/>
            <person name="Qu P."/>
            <person name="Korobeynikov A."/>
            <person name="Smith J.L."/>
            <person name="Gerwick L."/>
            <person name="Gerwick W.H."/>
        </authorList>
    </citation>
    <scope>NUCLEOTIDE SEQUENCE [LARGE SCALE GENOMIC DNA]</scope>
    <source>
        <strain evidence="3 4">PAB10Feb10-1</strain>
    </source>
</reference>
<accession>A0A3N6PZQ1</accession>
<sequence>MELYLIAHIRQKIWLSAVSIQWQKGDVLILDNLLVQHGRMSFEGPRQMFVSILK</sequence>
<gene>
    <name evidence="3" type="ORF">D5R40_06180</name>
</gene>
<proteinExistence type="predicted"/>
<dbReference type="InterPro" id="IPR003819">
    <property type="entry name" value="TauD/TfdA-like"/>
</dbReference>
<dbReference type="EMBL" id="RCBY01000022">
    <property type="protein sequence ID" value="RQH50287.1"/>
    <property type="molecule type" value="Genomic_DNA"/>
</dbReference>
<evidence type="ECO:0000313" key="4">
    <source>
        <dbReference type="Proteomes" id="UP000269154"/>
    </source>
</evidence>
<keyword evidence="1" id="KW-0560">Oxidoreductase</keyword>
<dbReference type="AlphaFoldDB" id="A0A3N6PZQ1"/>
<dbReference type="SUPFAM" id="SSF51197">
    <property type="entry name" value="Clavaminate synthase-like"/>
    <property type="match status" value="1"/>
</dbReference>
<protein>
    <recommendedName>
        <fullName evidence="2">TauD/TfdA-like domain-containing protein</fullName>
    </recommendedName>
</protein>
<evidence type="ECO:0000313" key="3">
    <source>
        <dbReference type="EMBL" id="RQH50287.1"/>
    </source>
</evidence>